<accession>A0A8C6UXL6</accession>
<proteinExistence type="inferred from homology"/>
<dbReference type="InterPro" id="IPR052461">
    <property type="entry name" value="EVA1_A/B"/>
</dbReference>
<dbReference type="Pfam" id="PF14851">
    <property type="entry name" value="FAM176"/>
    <property type="match status" value="1"/>
</dbReference>
<evidence type="ECO:0000313" key="9">
    <source>
        <dbReference type="Proteomes" id="UP000694523"/>
    </source>
</evidence>
<evidence type="ECO:0000256" key="2">
    <source>
        <dbReference type="ARBA" id="ARBA00006023"/>
    </source>
</evidence>
<comment type="similarity">
    <text evidence="2">Belongs to the EVA1 family.</text>
</comment>
<dbReference type="Proteomes" id="UP000694523">
    <property type="component" value="Unplaced"/>
</dbReference>
<evidence type="ECO:0000256" key="3">
    <source>
        <dbReference type="ARBA" id="ARBA00022692"/>
    </source>
</evidence>
<dbReference type="PANTHER" id="PTHR48422">
    <property type="entry name" value="PROTEIN EVA-1 HOMOLOG B-RELATED"/>
    <property type="match status" value="1"/>
</dbReference>
<evidence type="ECO:0000259" key="7">
    <source>
        <dbReference type="Pfam" id="PF14851"/>
    </source>
</evidence>
<keyword evidence="9" id="KW-1185">Reference proteome</keyword>
<keyword evidence="3 6" id="KW-0812">Transmembrane</keyword>
<reference evidence="8" key="1">
    <citation type="submission" date="2025-08" db="UniProtKB">
        <authorList>
            <consortium name="Ensembl"/>
        </authorList>
    </citation>
    <scope>IDENTIFICATION</scope>
</reference>
<evidence type="ECO:0000256" key="1">
    <source>
        <dbReference type="ARBA" id="ARBA00004167"/>
    </source>
</evidence>
<dbReference type="InterPro" id="IPR039500">
    <property type="entry name" value="EVA1_dom"/>
</dbReference>
<protein>
    <submittedName>
        <fullName evidence="8">Eva-1 homolog A (C. elegans)</fullName>
    </submittedName>
</protein>
<evidence type="ECO:0000256" key="6">
    <source>
        <dbReference type="SAM" id="Phobius"/>
    </source>
</evidence>
<organism evidence="8 9">
    <name type="scientific">Neogobius melanostomus</name>
    <name type="common">round goby</name>
    <dbReference type="NCBI Taxonomy" id="47308"/>
    <lineage>
        <taxon>Eukaryota</taxon>
        <taxon>Metazoa</taxon>
        <taxon>Chordata</taxon>
        <taxon>Craniata</taxon>
        <taxon>Vertebrata</taxon>
        <taxon>Euteleostomi</taxon>
        <taxon>Actinopterygii</taxon>
        <taxon>Neopterygii</taxon>
        <taxon>Teleostei</taxon>
        <taxon>Neoteleostei</taxon>
        <taxon>Acanthomorphata</taxon>
        <taxon>Gobiaria</taxon>
        <taxon>Gobiiformes</taxon>
        <taxon>Gobioidei</taxon>
        <taxon>Gobiidae</taxon>
        <taxon>Benthophilinae</taxon>
        <taxon>Neogobiini</taxon>
        <taxon>Neogobius</taxon>
    </lineage>
</organism>
<name>A0A8C6UXL6_9GOBI</name>
<feature type="transmembrane region" description="Helical" evidence="6">
    <location>
        <begin position="20"/>
        <end position="42"/>
    </location>
</feature>
<sequence length="136" mass="15912">KFYSKSTYLEVVFHNYTPETTALVFLGGVSVGLLVTLCAIVFQIHCRADCHYGNNPPKKRHMCSNMHNADWDESCDMSARQRRRFERALLNATMFTSAEELDRAQRLEERERILREIWMNGQPDISTVTQSLNRYY</sequence>
<feature type="domain" description="EVA1" evidence="7">
    <location>
        <begin position="16"/>
        <end position="136"/>
    </location>
</feature>
<keyword evidence="4 6" id="KW-1133">Transmembrane helix</keyword>
<dbReference type="AlphaFoldDB" id="A0A8C6UXL6"/>
<dbReference type="GO" id="GO:0016020">
    <property type="term" value="C:membrane"/>
    <property type="evidence" value="ECO:0007669"/>
    <property type="project" value="UniProtKB-SubCell"/>
</dbReference>
<evidence type="ECO:0000256" key="5">
    <source>
        <dbReference type="ARBA" id="ARBA00023136"/>
    </source>
</evidence>
<reference evidence="8" key="2">
    <citation type="submission" date="2025-09" db="UniProtKB">
        <authorList>
            <consortium name="Ensembl"/>
        </authorList>
    </citation>
    <scope>IDENTIFICATION</scope>
</reference>
<dbReference type="PANTHER" id="PTHR48422:SF1">
    <property type="entry name" value="PROTEIN EVA-1 HOMOLOG A"/>
    <property type="match status" value="1"/>
</dbReference>
<dbReference type="Ensembl" id="ENSNMLT00000047457.1">
    <property type="protein sequence ID" value="ENSNMLP00000042731.1"/>
    <property type="gene ID" value="ENSNMLG00000026003.1"/>
</dbReference>
<evidence type="ECO:0000313" key="8">
    <source>
        <dbReference type="Ensembl" id="ENSNMLP00000042731.1"/>
    </source>
</evidence>
<evidence type="ECO:0000256" key="4">
    <source>
        <dbReference type="ARBA" id="ARBA00022989"/>
    </source>
</evidence>
<comment type="subcellular location">
    <subcellularLocation>
        <location evidence="1">Membrane</location>
        <topology evidence="1">Single-pass membrane protein</topology>
    </subcellularLocation>
</comment>
<keyword evidence="5 6" id="KW-0472">Membrane</keyword>